<dbReference type="GO" id="GO:0005834">
    <property type="term" value="C:heterotrimeric G-protein complex"/>
    <property type="evidence" value="ECO:0007669"/>
    <property type="project" value="TreeGrafter"/>
</dbReference>
<evidence type="ECO:0000256" key="6">
    <source>
        <dbReference type="PIRSR" id="PIRSR601019-2"/>
    </source>
</evidence>
<dbReference type="InterPro" id="IPR027417">
    <property type="entry name" value="P-loop_NTPase"/>
</dbReference>
<evidence type="ECO:0000256" key="2">
    <source>
        <dbReference type="ARBA" id="ARBA00022741"/>
    </source>
</evidence>
<protein>
    <submittedName>
        <fullName evidence="7">Uncharacterized protein</fullName>
    </submittedName>
</protein>
<dbReference type="Gene3D" id="3.40.50.300">
    <property type="entry name" value="P-loop containing nucleotide triphosphate hydrolases"/>
    <property type="match status" value="1"/>
</dbReference>
<dbReference type="PROSITE" id="PS51882">
    <property type="entry name" value="G_ALPHA"/>
    <property type="match status" value="1"/>
</dbReference>
<dbReference type="Gene3D" id="1.10.400.10">
    <property type="entry name" value="GI Alpha 1, domain 2-like"/>
    <property type="match status" value="1"/>
</dbReference>
<evidence type="ECO:0000313" key="8">
    <source>
        <dbReference type="Proteomes" id="UP000664521"/>
    </source>
</evidence>
<proteinExistence type="predicted"/>
<keyword evidence="8" id="KW-1185">Reference proteome</keyword>
<dbReference type="SMART" id="SM00275">
    <property type="entry name" value="G_alpha"/>
    <property type="match status" value="1"/>
</dbReference>
<dbReference type="GO" id="GO:0031683">
    <property type="term" value="F:G-protein beta/gamma-subunit complex binding"/>
    <property type="evidence" value="ECO:0007669"/>
    <property type="project" value="InterPro"/>
</dbReference>
<keyword evidence="1 6" id="KW-0479">Metal-binding</keyword>
<feature type="binding site" evidence="5">
    <location>
        <begin position="194"/>
        <end position="200"/>
    </location>
    <ligand>
        <name>GTP</name>
        <dbReference type="ChEBI" id="CHEBI:37565"/>
    </ligand>
</feature>
<feature type="binding site" evidence="5">
    <location>
        <position position="344"/>
    </location>
    <ligand>
        <name>GTP</name>
        <dbReference type="ChEBI" id="CHEBI:37565"/>
    </ligand>
</feature>
<dbReference type="AlphaFoldDB" id="A0A8H3F468"/>
<evidence type="ECO:0000256" key="5">
    <source>
        <dbReference type="PIRSR" id="PIRSR601019-1"/>
    </source>
</evidence>
<dbReference type="GO" id="GO:0001664">
    <property type="term" value="F:G protein-coupled receptor binding"/>
    <property type="evidence" value="ECO:0007669"/>
    <property type="project" value="TreeGrafter"/>
</dbReference>
<evidence type="ECO:0000256" key="1">
    <source>
        <dbReference type="ARBA" id="ARBA00022723"/>
    </source>
</evidence>
<dbReference type="GO" id="GO:0005525">
    <property type="term" value="F:GTP binding"/>
    <property type="evidence" value="ECO:0007669"/>
    <property type="project" value="UniProtKB-KW"/>
</dbReference>
<dbReference type="PRINTS" id="PR00318">
    <property type="entry name" value="GPROTEINA"/>
</dbReference>
<evidence type="ECO:0000256" key="3">
    <source>
        <dbReference type="ARBA" id="ARBA00023134"/>
    </source>
</evidence>
<dbReference type="Proteomes" id="UP000664521">
    <property type="component" value="Unassembled WGS sequence"/>
</dbReference>
<evidence type="ECO:0000256" key="4">
    <source>
        <dbReference type="ARBA" id="ARBA00023224"/>
    </source>
</evidence>
<dbReference type="GO" id="GO:0003924">
    <property type="term" value="F:GTPase activity"/>
    <property type="evidence" value="ECO:0007669"/>
    <property type="project" value="InterPro"/>
</dbReference>
<reference evidence="7" key="1">
    <citation type="submission" date="2021-03" db="EMBL/GenBank/DDBJ databases">
        <authorList>
            <person name="Tagirdzhanova G."/>
        </authorList>
    </citation>
    <scope>NUCLEOTIDE SEQUENCE</scope>
</reference>
<dbReference type="InterPro" id="IPR011025">
    <property type="entry name" value="GproteinA_insert"/>
</dbReference>
<dbReference type="FunFam" id="3.40.50.300:FF:000720">
    <property type="entry name" value="Guanine nucleotide-binding protein G(k) subunit alpha"/>
    <property type="match status" value="1"/>
</dbReference>
<keyword evidence="2 5" id="KW-0547">Nucleotide-binding</keyword>
<keyword evidence="4" id="KW-0807">Transducer</keyword>
<keyword evidence="6" id="KW-0460">Magnesium</keyword>
<comment type="caution">
    <text evidence="7">The sequence shown here is derived from an EMBL/GenBank/DDBJ whole genome shotgun (WGS) entry which is preliminary data.</text>
</comment>
<dbReference type="GO" id="GO:0007188">
    <property type="term" value="P:adenylate cyclase-modulating G protein-coupled receptor signaling pathway"/>
    <property type="evidence" value="ECO:0007669"/>
    <property type="project" value="TreeGrafter"/>
</dbReference>
<accession>A0A8H3F468</accession>
<dbReference type="OrthoDB" id="5817230at2759"/>
<organism evidence="7 8">
    <name type="scientific">Heterodermia speciosa</name>
    <dbReference type="NCBI Taxonomy" id="116794"/>
    <lineage>
        <taxon>Eukaryota</taxon>
        <taxon>Fungi</taxon>
        <taxon>Dikarya</taxon>
        <taxon>Ascomycota</taxon>
        <taxon>Pezizomycotina</taxon>
        <taxon>Lecanoromycetes</taxon>
        <taxon>OSLEUM clade</taxon>
        <taxon>Lecanoromycetidae</taxon>
        <taxon>Caliciales</taxon>
        <taxon>Physciaceae</taxon>
        <taxon>Heterodermia</taxon>
    </lineage>
</organism>
<feature type="binding site" evidence="6">
    <location>
        <position position="200"/>
    </location>
    <ligand>
        <name>Mg(2+)</name>
        <dbReference type="ChEBI" id="CHEBI:18420"/>
    </ligand>
</feature>
<keyword evidence="3 5" id="KW-0342">GTP-binding</keyword>
<dbReference type="SUPFAM" id="SSF52540">
    <property type="entry name" value="P-loop containing nucleoside triphosphate hydrolases"/>
    <property type="match status" value="1"/>
</dbReference>
<dbReference type="PANTHER" id="PTHR10218">
    <property type="entry name" value="GTP-BINDING PROTEIN ALPHA SUBUNIT"/>
    <property type="match status" value="1"/>
</dbReference>
<dbReference type="GO" id="GO:0046872">
    <property type="term" value="F:metal ion binding"/>
    <property type="evidence" value="ECO:0007669"/>
    <property type="project" value="UniProtKB-KW"/>
</dbReference>
<dbReference type="GO" id="GO:0005737">
    <property type="term" value="C:cytoplasm"/>
    <property type="evidence" value="ECO:0007669"/>
    <property type="project" value="TreeGrafter"/>
</dbReference>
<dbReference type="Pfam" id="PF00503">
    <property type="entry name" value="G-alpha"/>
    <property type="match status" value="1"/>
</dbReference>
<dbReference type="EMBL" id="CAJPDS010000020">
    <property type="protein sequence ID" value="CAF9917851.1"/>
    <property type="molecule type" value="Genomic_DNA"/>
</dbReference>
<dbReference type="InterPro" id="IPR001019">
    <property type="entry name" value="Gprotein_alpha_su"/>
</dbReference>
<dbReference type="PANTHER" id="PTHR10218:SF302">
    <property type="entry name" value="GUANINE NUCLEOTIDE-BINDING PROTEIN ALPHA-5 SUBUNIT"/>
    <property type="match status" value="1"/>
</dbReference>
<sequence length="369" mass="41920">MHELWNEEQYRTCLTAHRSEGFKHECNAVSSPTQSEARGRKAWLGRRWLDAKSEGRSRKTLSSSQPISRAPDSYIVHRGQGNTFRSSQVKLLLTGIQGSGKSTILKQLRFAYAASLVTSREREEARDLLVDSAMSAAETLRTAGLLLPHELGTAHRTPAWGSADPMNHDNIQYCLENRSRLFLEEHPATNDDFLHAYVKTTGVSETYLESHRLSYRVFDVSGARVERRKWQYPAEDVQCLIFVVSLAEYDVHLGDDSGIRESLAVFESMLNHARWFKSSTIVLLLNKIDVLREKIKEIPVRKFWPEFNGSEDSCDAATNFFAAKFCSLQRPDDYRDKHVYCSDATNIETSKIVLQSIEALLVARVQCSL</sequence>
<gene>
    <name evidence="7" type="ORF">HETSPECPRED_003606</name>
</gene>
<name>A0A8H3F468_9LECA</name>
<feature type="binding site" evidence="5">
    <location>
        <begin position="286"/>
        <end position="289"/>
    </location>
    <ligand>
        <name>GTP</name>
        <dbReference type="ChEBI" id="CHEBI:37565"/>
    </ligand>
</feature>
<evidence type="ECO:0000313" key="7">
    <source>
        <dbReference type="EMBL" id="CAF9917851.1"/>
    </source>
</evidence>